<reference evidence="2 3" key="1">
    <citation type="submission" date="2016-11" db="EMBL/GenBank/DDBJ databases">
        <authorList>
            <person name="Jaros S."/>
            <person name="Januszkiewicz K."/>
            <person name="Wedrychowicz H."/>
        </authorList>
    </citation>
    <scope>NUCLEOTIDE SEQUENCE [LARGE SCALE GENOMIC DNA]</scope>
    <source>
        <strain evidence="2 3">DSM 22153</strain>
    </source>
</reference>
<dbReference type="RefSeq" id="WP_073012083.1">
    <property type="nucleotide sequence ID" value="NZ_FRBW01000002.1"/>
</dbReference>
<proteinExistence type="predicted"/>
<dbReference type="Pfam" id="PF09413">
    <property type="entry name" value="DUF2007"/>
    <property type="match status" value="1"/>
</dbReference>
<dbReference type="Gene3D" id="3.30.70.790">
    <property type="entry name" value="UreE, C-terminal domain"/>
    <property type="match status" value="1"/>
</dbReference>
<feature type="domain" description="DUF2007" evidence="1">
    <location>
        <begin position="1"/>
        <end position="66"/>
    </location>
</feature>
<dbReference type="InterPro" id="IPR018551">
    <property type="entry name" value="DUF2007"/>
</dbReference>
<dbReference type="AlphaFoldDB" id="A0A1M7G6D1"/>
<dbReference type="SUPFAM" id="SSF54913">
    <property type="entry name" value="GlnB-like"/>
    <property type="match status" value="1"/>
</dbReference>
<evidence type="ECO:0000313" key="2">
    <source>
        <dbReference type="EMBL" id="SHM11853.1"/>
    </source>
</evidence>
<organism evidence="2 3">
    <name type="scientific">Roseibium suaedae</name>
    <dbReference type="NCBI Taxonomy" id="735517"/>
    <lineage>
        <taxon>Bacteria</taxon>
        <taxon>Pseudomonadati</taxon>
        <taxon>Pseudomonadota</taxon>
        <taxon>Alphaproteobacteria</taxon>
        <taxon>Hyphomicrobiales</taxon>
        <taxon>Stappiaceae</taxon>
        <taxon>Roseibium</taxon>
    </lineage>
</organism>
<dbReference type="OrthoDB" id="5297170at2"/>
<name>A0A1M7G6D1_9HYPH</name>
<keyword evidence="3" id="KW-1185">Reference proteome</keyword>
<dbReference type="EMBL" id="FRBW01000002">
    <property type="protein sequence ID" value="SHM11853.1"/>
    <property type="molecule type" value="Genomic_DNA"/>
</dbReference>
<gene>
    <name evidence="2" type="ORF">SAMN05444272_1822</name>
</gene>
<evidence type="ECO:0000259" key="1">
    <source>
        <dbReference type="Pfam" id="PF09413"/>
    </source>
</evidence>
<accession>A0A1M7G6D1</accession>
<protein>
    <submittedName>
        <fullName evidence="2">Putative signal transducing protein</fullName>
    </submittedName>
</protein>
<dbReference type="STRING" id="735517.SAMN05444272_1822"/>
<dbReference type="InterPro" id="IPR011322">
    <property type="entry name" value="N-reg_PII-like_a/b"/>
</dbReference>
<evidence type="ECO:0000313" key="3">
    <source>
        <dbReference type="Proteomes" id="UP000186002"/>
    </source>
</evidence>
<sequence>MEELVRTNDPVLISFLESLLEEAGIVHFVADGNMSVLEGSIGLLQRRVMVDSDQLIQARRLAEEAGLAHELRPQRPQSAF</sequence>
<dbReference type="Proteomes" id="UP000186002">
    <property type="component" value="Unassembled WGS sequence"/>
</dbReference>